<dbReference type="RefSeq" id="WP_344132756.1">
    <property type="nucleotide sequence ID" value="NZ_BAAARA010000010.1"/>
</dbReference>
<evidence type="ECO:0000313" key="2">
    <source>
        <dbReference type="EMBL" id="GAA2351955.1"/>
    </source>
</evidence>
<comment type="caution">
    <text evidence="2">The sequence shown here is derived from an EMBL/GenBank/DDBJ whole genome shotgun (WGS) entry which is preliminary data.</text>
</comment>
<reference evidence="2 3" key="1">
    <citation type="journal article" date="2019" name="Int. J. Syst. Evol. Microbiol.">
        <title>The Global Catalogue of Microorganisms (GCM) 10K type strain sequencing project: providing services to taxonomists for standard genome sequencing and annotation.</title>
        <authorList>
            <consortium name="The Broad Institute Genomics Platform"/>
            <consortium name="The Broad Institute Genome Sequencing Center for Infectious Disease"/>
            <person name="Wu L."/>
            <person name="Ma J."/>
        </authorList>
    </citation>
    <scope>NUCLEOTIDE SEQUENCE [LARGE SCALE GENOMIC DNA]</scope>
    <source>
        <strain evidence="2 3">JCM 16221</strain>
    </source>
</reference>
<proteinExistence type="predicted"/>
<evidence type="ECO:0000313" key="3">
    <source>
        <dbReference type="Proteomes" id="UP001501218"/>
    </source>
</evidence>
<dbReference type="Proteomes" id="UP001501218">
    <property type="component" value="Unassembled WGS sequence"/>
</dbReference>
<keyword evidence="3" id="KW-1185">Reference proteome</keyword>
<dbReference type="EMBL" id="BAAARA010000010">
    <property type="protein sequence ID" value="GAA2351955.1"/>
    <property type="molecule type" value="Genomic_DNA"/>
</dbReference>
<evidence type="ECO:0000256" key="1">
    <source>
        <dbReference type="SAM" id="MobiDB-lite"/>
    </source>
</evidence>
<sequence>MTLSDHRTAPQDSLEPEFEDVDLPGQTRYEPVVEPDEDESHLVRGYD</sequence>
<accession>A0ABN3GJL8</accession>
<gene>
    <name evidence="2" type="ORF">GCM10009854_32280</name>
</gene>
<name>A0ABN3GJL8_9PSEU</name>
<feature type="region of interest" description="Disordered" evidence="1">
    <location>
        <begin position="1"/>
        <end position="47"/>
    </location>
</feature>
<organism evidence="2 3">
    <name type="scientific">Saccharopolyspora halophila</name>
    <dbReference type="NCBI Taxonomy" id="405551"/>
    <lineage>
        <taxon>Bacteria</taxon>
        <taxon>Bacillati</taxon>
        <taxon>Actinomycetota</taxon>
        <taxon>Actinomycetes</taxon>
        <taxon>Pseudonocardiales</taxon>
        <taxon>Pseudonocardiaceae</taxon>
        <taxon>Saccharopolyspora</taxon>
    </lineage>
</organism>
<protein>
    <submittedName>
        <fullName evidence="2">Uncharacterized protein</fullName>
    </submittedName>
</protein>